<evidence type="ECO:0000313" key="12">
    <source>
        <dbReference type="Proteomes" id="UP000008063"/>
    </source>
</evidence>
<keyword evidence="8" id="KW-0675">Receptor</keyword>
<dbReference type="Proteomes" id="UP000008063">
    <property type="component" value="Unassembled WGS sequence"/>
</dbReference>
<sequence>MVDPYPLFSVFSFIGFVVALIPLPWHFQAWNAGTCCYMIWVSLSCLIEFVNSVVWHGNAINWAPVWCDISSKFLLGAGVGIPASSLCIIRRLYNIATVQSVSITRQDKRRALITDLCIAIGIPVLVMILHYVVQGHRFDILEDVGCFPTIYNTLAAYFIVFMWPVLLGCISFIYSALTLRAFYKRRLQFSEFITSSTSLNVSRYLRLMMLAVIEMMCTIPIGIYSMYISTQGVQLFPYISWANVHYQFSYVEQVPSVIWQSDPSYLVSVELTHWLFPICAILFFALFGFAGEAQKNYRAVFFWTANRVGYAPPVKKSPFPIPPRRNGPMQPNALTSVGSLPVYVASYSPSTPGQKHRPDSLMSSTVAGDIDLEKAEPSPYLPEYEAENRVQNFDEKVDIF</sequence>
<feature type="transmembrane region" description="Helical" evidence="10">
    <location>
        <begin position="37"/>
        <end position="57"/>
    </location>
</feature>
<evidence type="ECO:0000313" key="11">
    <source>
        <dbReference type="EMBL" id="EGN92607.1"/>
    </source>
</evidence>
<dbReference type="FunCoup" id="F8QGC6">
    <property type="interactions" value="87"/>
</dbReference>
<dbReference type="EMBL" id="GL945501">
    <property type="protein sequence ID" value="EGN92607.1"/>
    <property type="molecule type" value="Genomic_DNA"/>
</dbReference>
<dbReference type="HOGENOM" id="CLU_027592_0_2_1"/>
<dbReference type="InParanoid" id="F8QGC6"/>
<keyword evidence="3" id="KW-0589">Pheromone response</keyword>
<dbReference type="AlphaFoldDB" id="F8QGC6"/>
<gene>
    <name evidence="11" type="ORF">SERLA73DRAFT_79423</name>
</gene>
<evidence type="ECO:0000256" key="8">
    <source>
        <dbReference type="ARBA" id="ARBA00023170"/>
    </source>
</evidence>
<dbReference type="Pfam" id="PF02076">
    <property type="entry name" value="STE3"/>
    <property type="match status" value="1"/>
</dbReference>
<evidence type="ECO:0000256" key="9">
    <source>
        <dbReference type="ARBA" id="ARBA00023224"/>
    </source>
</evidence>
<comment type="similarity">
    <text evidence="2">Belongs to the G-protein coupled receptor 4 family.</text>
</comment>
<comment type="subcellular location">
    <subcellularLocation>
        <location evidence="1">Membrane</location>
        <topology evidence="1">Multi-pass membrane protein</topology>
    </subcellularLocation>
</comment>
<feature type="transmembrane region" description="Helical" evidence="10">
    <location>
        <begin position="154"/>
        <end position="183"/>
    </location>
</feature>
<dbReference type="OrthoDB" id="2874149at2759"/>
<organism evidence="12">
    <name type="scientific">Serpula lacrymans var. lacrymans (strain S7.3)</name>
    <name type="common">Dry rot fungus</name>
    <dbReference type="NCBI Taxonomy" id="936435"/>
    <lineage>
        <taxon>Eukaryota</taxon>
        <taxon>Fungi</taxon>
        <taxon>Dikarya</taxon>
        <taxon>Basidiomycota</taxon>
        <taxon>Agaricomycotina</taxon>
        <taxon>Agaricomycetes</taxon>
        <taxon>Agaricomycetidae</taxon>
        <taxon>Boletales</taxon>
        <taxon>Coniophorineae</taxon>
        <taxon>Serpulaceae</taxon>
        <taxon>Serpula</taxon>
    </lineage>
</organism>
<dbReference type="InterPro" id="IPR001499">
    <property type="entry name" value="GPCR_STE3"/>
</dbReference>
<feature type="transmembrane region" description="Helical" evidence="10">
    <location>
        <begin position="110"/>
        <end position="134"/>
    </location>
</feature>
<keyword evidence="6" id="KW-0297">G-protein coupled receptor</keyword>
<protein>
    <submittedName>
        <fullName evidence="11">Uncharacterized protein</fullName>
    </submittedName>
</protein>
<evidence type="ECO:0000256" key="3">
    <source>
        <dbReference type="ARBA" id="ARBA00022507"/>
    </source>
</evidence>
<feature type="transmembrane region" description="Helical" evidence="10">
    <location>
        <begin position="204"/>
        <end position="227"/>
    </location>
</feature>
<keyword evidence="12" id="KW-1185">Reference proteome</keyword>
<dbReference type="PANTHER" id="PTHR28097:SF1">
    <property type="entry name" value="PHEROMONE A FACTOR RECEPTOR"/>
    <property type="match status" value="1"/>
</dbReference>
<dbReference type="GO" id="GO:0005886">
    <property type="term" value="C:plasma membrane"/>
    <property type="evidence" value="ECO:0007669"/>
    <property type="project" value="TreeGrafter"/>
</dbReference>
<keyword evidence="9" id="KW-0807">Transducer</keyword>
<evidence type="ECO:0000256" key="4">
    <source>
        <dbReference type="ARBA" id="ARBA00022692"/>
    </source>
</evidence>
<dbReference type="PANTHER" id="PTHR28097">
    <property type="entry name" value="PHEROMONE A FACTOR RECEPTOR"/>
    <property type="match status" value="1"/>
</dbReference>
<name>F8QGC6_SERL3</name>
<evidence type="ECO:0000256" key="5">
    <source>
        <dbReference type="ARBA" id="ARBA00022989"/>
    </source>
</evidence>
<dbReference type="PRINTS" id="PR00899">
    <property type="entry name" value="GPCRSTE3"/>
</dbReference>
<keyword evidence="4 10" id="KW-0812">Transmembrane</keyword>
<evidence type="ECO:0000256" key="10">
    <source>
        <dbReference type="SAM" id="Phobius"/>
    </source>
</evidence>
<accession>F8QGC6</accession>
<dbReference type="CDD" id="cd14966">
    <property type="entry name" value="7tmD_STE3"/>
    <property type="match status" value="1"/>
</dbReference>
<keyword evidence="5 10" id="KW-1133">Transmembrane helix</keyword>
<dbReference type="InterPro" id="IPR000481">
    <property type="entry name" value="GPCR_Pheromne_B_alpha_rcpt"/>
</dbReference>
<evidence type="ECO:0000256" key="6">
    <source>
        <dbReference type="ARBA" id="ARBA00023040"/>
    </source>
</evidence>
<feature type="transmembrane region" description="Helical" evidence="10">
    <location>
        <begin position="271"/>
        <end position="290"/>
    </location>
</feature>
<evidence type="ECO:0000256" key="7">
    <source>
        <dbReference type="ARBA" id="ARBA00023136"/>
    </source>
</evidence>
<keyword evidence="7 10" id="KW-0472">Membrane</keyword>
<reference evidence="12" key="1">
    <citation type="journal article" date="2011" name="Science">
        <title>The plant cell wall-decomposing machinery underlies the functional diversity of forest fungi.</title>
        <authorList>
            <person name="Eastwood D.C."/>
            <person name="Floudas D."/>
            <person name="Binder M."/>
            <person name="Majcherczyk A."/>
            <person name="Schneider P."/>
            <person name="Aerts A."/>
            <person name="Asiegbu F.O."/>
            <person name="Baker S.E."/>
            <person name="Barry K."/>
            <person name="Bendiksby M."/>
            <person name="Blumentritt M."/>
            <person name="Coutinho P.M."/>
            <person name="Cullen D."/>
            <person name="de Vries R.P."/>
            <person name="Gathman A."/>
            <person name="Goodell B."/>
            <person name="Henrissat B."/>
            <person name="Ihrmark K."/>
            <person name="Kauserud H."/>
            <person name="Kohler A."/>
            <person name="LaButti K."/>
            <person name="Lapidus A."/>
            <person name="Lavin J.L."/>
            <person name="Lee Y.-H."/>
            <person name="Lindquist E."/>
            <person name="Lilly W."/>
            <person name="Lucas S."/>
            <person name="Morin E."/>
            <person name="Murat C."/>
            <person name="Oguiza J.A."/>
            <person name="Park J."/>
            <person name="Pisabarro A.G."/>
            <person name="Riley R."/>
            <person name="Rosling A."/>
            <person name="Salamov A."/>
            <person name="Schmidt O."/>
            <person name="Schmutz J."/>
            <person name="Skrede I."/>
            <person name="Stenlid J."/>
            <person name="Wiebenga A."/>
            <person name="Xie X."/>
            <person name="Kuees U."/>
            <person name="Hibbett D.S."/>
            <person name="Hoffmeister D."/>
            <person name="Hoegberg N."/>
            <person name="Martin F."/>
            <person name="Grigoriev I.V."/>
            <person name="Watkinson S.C."/>
        </authorList>
    </citation>
    <scope>NUCLEOTIDE SEQUENCE [LARGE SCALE GENOMIC DNA]</scope>
    <source>
        <strain evidence="12">strain S7.3</strain>
    </source>
</reference>
<dbReference type="GO" id="GO:0000750">
    <property type="term" value="P:pheromone-dependent signal transduction involved in conjugation with cellular fusion"/>
    <property type="evidence" value="ECO:0007669"/>
    <property type="project" value="TreeGrafter"/>
</dbReference>
<evidence type="ECO:0000256" key="2">
    <source>
        <dbReference type="ARBA" id="ARBA00011085"/>
    </source>
</evidence>
<feature type="transmembrane region" description="Helical" evidence="10">
    <location>
        <begin position="69"/>
        <end position="89"/>
    </location>
</feature>
<dbReference type="GO" id="GO:0004934">
    <property type="term" value="F:mating-type alpha-factor pheromone receptor activity"/>
    <property type="evidence" value="ECO:0007669"/>
    <property type="project" value="InterPro"/>
</dbReference>
<feature type="transmembrane region" description="Helical" evidence="10">
    <location>
        <begin position="6"/>
        <end position="25"/>
    </location>
</feature>
<proteinExistence type="inferred from homology"/>
<dbReference type="OMA" id="VICMNGC"/>
<dbReference type="PRINTS" id="PR00901">
    <property type="entry name" value="PHEROMONEBAR"/>
</dbReference>
<evidence type="ECO:0000256" key="1">
    <source>
        <dbReference type="ARBA" id="ARBA00004141"/>
    </source>
</evidence>
<dbReference type="STRING" id="936435.F8QGC6"/>